<dbReference type="PANTHER" id="PTHR24024:SF18">
    <property type="entry name" value="SHORT-CHAIN COLLAGEN C4-LIKE"/>
    <property type="match status" value="1"/>
</dbReference>
<evidence type="ECO:0000313" key="3">
    <source>
        <dbReference type="RefSeq" id="XP_022334557.1"/>
    </source>
</evidence>
<dbReference type="RefSeq" id="XP_022334557.1">
    <property type="nucleotide sequence ID" value="XM_022478849.1"/>
</dbReference>
<organism evidence="2 3">
    <name type="scientific">Crassostrea virginica</name>
    <name type="common">Eastern oyster</name>
    <dbReference type="NCBI Taxonomy" id="6565"/>
    <lineage>
        <taxon>Eukaryota</taxon>
        <taxon>Metazoa</taxon>
        <taxon>Spiralia</taxon>
        <taxon>Lophotrochozoa</taxon>
        <taxon>Mollusca</taxon>
        <taxon>Bivalvia</taxon>
        <taxon>Autobranchia</taxon>
        <taxon>Pteriomorphia</taxon>
        <taxon>Ostreida</taxon>
        <taxon>Ostreoidea</taxon>
        <taxon>Ostreidae</taxon>
        <taxon>Crassostrea</taxon>
    </lineage>
</organism>
<sequence>MINRWVFFPFLFVYFSPTFYCSSEDETSDRPMKTRLLLNDPNLMNSRIEALERELQSVKSKLLEQETKTQDLQIKLDNKDTRGSGTTFIRWGRKTCPVVNGTSLLYNGFAGGRHYYAHGNGITTLCLPHVPDPSRVSISSNHGLIYGSEFQFNFKKIAVDDDVPCAVCYTSQATSVMIPAKMSCPSQWTKQFAGFLTSGMVDPHRLGAEYLCMDEDPEYMTDGARQHNDDGRLFYPVRTVCGSLPCPPYHNDTIVACVVCSK</sequence>
<dbReference type="KEGG" id="cvn:111131368"/>
<dbReference type="PANTHER" id="PTHR24024">
    <property type="entry name" value="PULMONARY SURFACTANT-ASSOCIATED PROTEIN A"/>
    <property type="match status" value="1"/>
</dbReference>
<proteinExistence type="predicted"/>
<reference evidence="3" key="1">
    <citation type="submission" date="2025-08" db="UniProtKB">
        <authorList>
            <consortium name="RefSeq"/>
        </authorList>
    </citation>
    <scope>IDENTIFICATION</scope>
    <source>
        <tissue evidence="3">Whole sample</tissue>
    </source>
</reference>
<accession>A0A8B8E1Z3</accession>
<name>A0A8B8E1Z3_CRAVI</name>
<evidence type="ECO:0000313" key="2">
    <source>
        <dbReference type="Proteomes" id="UP000694844"/>
    </source>
</evidence>
<evidence type="ECO:0000256" key="1">
    <source>
        <dbReference type="SAM" id="SignalP"/>
    </source>
</evidence>
<feature type="signal peptide" evidence="1">
    <location>
        <begin position="1"/>
        <end position="23"/>
    </location>
</feature>
<keyword evidence="1" id="KW-0732">Signal</keyword>
<dbReference type="OrthoDB" id="6086925at2759"/>
<protein>
    <submittedName>
        <fullName evidence="3">Uncharacterized protein LOC111131368</fullName>
    </submittedName>
</protein>
<dbReference type="GeneID" id="111131368"/>
<feature type="chain" id="PRO_5034578277" evidence="1">
    <location>
        <begin position="24"/>
        <end position="262"/>
    </location>
</feature>
<dbReference type="AlphaFoldDB" id="A0A8B8E1Z3"/>
<keyword evidence="2" id="KW-1185">Reference proteome</keyword>
<dbReference type="Proteomes" id="UP000694844">
    <property type="component" value="Chromosome 4"/>
</dbReference>
<gene>
    <name evidence="3" type="primary">LOC111131368</name>
</gene>
<dbReference type="InterPro" id="IPR051077">
    <property type="entry name" value="Ca-dependent_lectin"/>
</dbReference>
<dbReference type="GO" id="GO:0005615">
    <property type="term" value="C:extracellular space"/>
    <property type="evidence" value="ECO:0007669"/>
    <property type="project" value="TreeGrafter"/>
</dbReference>